<dbReference type="InterPro" id="IPR036259">
    <property type="entry name" value="MFS_trans_sf"/>
</dbReference>
<evidence type="ECO:0000313" key="9">
    <source>
        <dbReference type="EMBL" id="VEH71227.1"/>
    </source>
</evidence>
<evidence type="ECO:0000256" key="2">
    <source>
        <dbReference type="ARBA" id="ARBA00022448"/>
    </source>
</evidence>
<feature type="transmembrane region" description="Helical" evidence="6">
    <location>
        <begin position="78"/>
        <end position="96"/>
    </location>
</feature>
<dbReference type="EMBL" id="CP072385">
    <property type="protein sequence ID" value="QUC11638.1"/>
    <property type="molecule type" value="Genomic_DNA"/>
</dbReference>
<protein>
    <submittedName>
        <fullName evidence="9">Antiseptic resistance protein</fullName>
    </submittedName>
    <submittedName>
        <fullName evidence="8">MFS transporter</fullName>
    </submittedName>
</protein>
<feature type="transmembrane region" description="Helical" evidence="6">
    <location>
        <begin position="224"/>
        <end position="246"/>
    </location>
</feature>
<feature type="transmembrane region" description="Helical" evidence="6">
    <location>
        <begin position="267"/>
        <end position="290"/>
    </location>
</feature>
<accession>A0A3N4CZE6</accession>
<name>A0A3N4CZE6_9ACTN</name>
<feature type="domain" description="Major facilitator superfamily (MFS) profile" evidence="7">
    <location>
        <begin position="12"/>
        <end position="496"/>
    </location>
</feature>
<dbReference type="PANTHER" id="PTHR42718">
    <property type="entry name" value="MAJOR FACILITATOR SUPERFAMILY MULTIDRUG TRANSPORTER MFSC"/>
    <property type="match status" value="1"/>
</dbReference>
<evidence type="ECO:0000256" key="6">
    <source>
        <dbReference type="SAM" id="Phobius"/>
    </source>
</evidence>
<keyword evidence="4 6" id="KW-1133">Transmembrane helix</keyword>
<dbReference type="PRINTS" id="PR01036">
    <property type="entry name" value="TCRTETB"/>
</dbReference>
<sequence length="505" mass="51377">MRVTNIKSGWYGLVALSLGMVLLFMNTTMINVALPALSSGLGASGGELEWIVSSYNLASLSVLLLGGALGDRFGHRRLLLGGIIAFIAGAVLAAVAKTVIVLLVARVVMGLAASVFTPMSLALIPRLFPPGRRAVATAIWTAAGAVGAPFGPLVGGPMIDRWGWRAVFWLDIVVAVLVLGLCLVFVPGGRARGGERPLPLAQIVVSASGFSLLTWGLINAERTWVAPTTWGPLVLGAVLLVVFVLLETRSRNRLTDLGLLAERRFRISVLVLMLISCVLFGILFVAPSYLQTVLGNNATTGGMMLMPVALTAVIGAVVAGWLARFEALRELILPIALVLVAAGLWLCATSTTSSGYAPMFWGLLTAGLGLGVGQSRGITSGMSTVPDERGGAGAALLNGIRQLGAVLGVALFGSLTGNCYAAGVAGIAGKMPGADGAAIAQSIAAAFAVADGLPSAQAASVRAAASGAYVAAVQTVFGASALVAAVAAAVLATSAAVRGFVQSRP</sequence>
<comment type="subcellular location">
    <subcellularLocation>
        <location evidence="1">Cell membrane</location>
        <topology evidence="1">Multi-pass membrane protein</topology>
    </subcellularLocation>
</comment>
<evidence type="ECO:0000313" key="10">
    <source>
        <dbReference type="Proteomes" id="UP000273044"/>
    </source>
</evidence>
<dbReference type="Pfam" id="PF07690">
    <property type="entry name" value="MFS_1"/>
    <property type="match status" value="1"/>
</dbReference>
<feature type="transmembrane region" description="Helical" evidence="6">
    <location>
        <begin position="331"/>
        <end position="351"/>
    </location>
</feature>
<dbReference type="AlphaFoldDB" id="A0A3N4CZE6"/>
<dbReference type="Proteomes" id="UP000273044">
    <property type="component" value="Chromosome"/>
</dbReference>
<dbReference type="RefSeq" id="WP_014847581.1">
    <property type="nucleotide sequence ID" value="NZ_CAJZDL010000002.1"/>
</dbReference>
<keyword evidence="10" id="KW-1185">Reference proteome</keyword>
<feature type="transmembrane region" description="Helical" evidence="6">
    <location>
        <begin position="50"/>
        <end position="69"/>
    </location>
</feature>
<gene>
    <name evidence="9" type="primary">qacA_5</name>
    <name evidence="8" type="ORF">J5A53_02755</name>
    <name evidence="9" type="ORF">NCTC12967_02545</name>
</gene>
<keyword evidence="3 6" id="KW-0812">Transmembrane</keyword>
<feature type="transmembrane region" description="Helical" evidence="6">
    <location>
        <begin position="302"/>
        <end position="324"/>
    </location>
</feature>
<reference evidence="8" key="2">
    <citation type="submission" date="2021-03" db="EMBL/GenBank/DDBJ databases">
        <title>Human Oral Microbial Genomes.</title>
        <authorList>
            <person name="Johnston C.D."/>
            <person name="Chen T."/>
            <person name="Dewhirst F.E."/>
        </authorList>
    </citation>
    <scope>NUCLEOTIDE SEQUENCE</scope>
    <source>
        <strain evidence="8">F0714</strain>
    </source>
</reference>
<evidence type="ECO:0000256" key="3">
    <source>
        <dbReference type="ARBA" id="ARBA00022692"/>
    </source>
</evidence>
<dbReference type="PROSITE" id="PS50850">
    <property type="entry name" value="MFS"/>
    <property type="match status" value="1"/>
</dbReference>
<keyword evidence="5 6" id="KW-0472">Membrane</keyword>
<keyword evidence="2" id="KW-0813">Transport</keyword>
<proteinExistence type="predicted"/>
<dbReference type="InterPro" id="IPR011701">
    <property type="entry name" value="MFS"/>
</dbReference>
<evidence type="ECO:0000259" key="7">
    <source>
        <dbReference type="PROSITE" id="PS50850"/>
    </source>
</evidence>
<dbReference type="InterPro" id="IPR020846">
    <property type="entry name" value="MFS_dom"/>
</dbReference>
<evidence type="ECO:0000256" key="4">
    <source>
        <dbReference type="ARBA" id="ARBA00022989"/>
    </source>
</evidence>
<feature type="transmembrane region" description="Helical" evidence="6">
    <location>
        <begin position="476"/>
        <end position="501"/>
    </location>
</feature>
<dbReference type="Gene3D" id="1.20.1250.20">
    <property type="entry name" value="MFS general substrate transporter like domains"/>
    <property type="match status" value="1"/>
</dbReference>
<dbReference type="SUPFAM" id="SSF103473">
    <property type="entry name" value="MFS general substrate transporter"/>
    <property type="match status" value="1"/>
</dbReference>
<dbReference type="GO" id="GO:0005886">
    <property type="term" value="C:plasma membrane"/>
    <property type="evidence" value="ECO:0007669"/>
    <property type="project" value="UniProtKB-SubCell"/>
</dbReference>
<dbReference type="OMA" id="WKTAIFI"/>
<evidence type="ECO:0000256" key="5">
    <source>
        <dbReference type="ARBA" id="ARBA00023136"/>
    </source>
</evidence>
<feature type="transmembrane region" description="Helical" evidence="6">
    <location>
        <begin position="9"/>
        <end position="30"/>
    </location>
</feature>
<reference evidence="9 10" key="1">
    <citation type="submission" date="2018-12" db="EMBL/GenBank/DDBJ databases">
        <authorList>
            <consortium name="Pathogen Informatics"/>
        </authorList>
    </citation>
    <scope>NUCLEOTIDE SEQUENCE [LARGE SCALE GENOMIC DNA]</scope>
    <source>
        <strain evidence="9 10">NCTC12967</strain>
    </source>
</reference>
<evidence type="ECO:0000313" key="8">
    <source>
        <dbReference type="EMBL" id="QUC11638.1"/>
    </source>
</evidence>
<dbReference type="CDD" id="cd17321">
    <property type="entry name" value="MFS_MMR_MDR_like"/>
    <property type="match status" value="1"/>
</dbReference>
<feature type="transmembrane region" description="Helical" evidence="6">
    <location>
        <begin position="198"/>
        <end position="218"/>
    </location>
</feature>
<feature type="transmembrane region" description="Helical" evidence="6">
    <location>
        <begin position="166"/>
        <end position="186"/>
    </location>
</feature>
<dbReference type="PANTHER" id="PTHR42718:SF9">
    <property type="entry name" value="MAJOR FACILITATOR SUPERFAMILY MULTIDRUG TRANSPORTER MFSC"/>
    <property type="match status" value="1"/>
</dbReference>
<dbReference type="GO" id="GO:0022857">
    <property type="term" value="F:transmembrane transporter activity"/>
    <property type="evidence" value="ECO:0007669"/>
    <property type="project" value="InterPro"/>
</dbReference>
<dbReference type="GeneID" id="64407972"/>
<dbReference type="Proteomes" id="UP000677180">
    <property type="component" value="Chromosome"/>
</dbReference>
<feature type="transmembrane region" description="Helical" evidence="6">
    <location>
        <begin position="102"/>
        <end position="123"/>
    </location>
</feature>
<dbReference type="OrthoDB" id="7375466at2"/>
<dbReference type="EMBL" id="LR134406">
    <property type="protein sequence ID" value="VEH71227.1"/>
    <property type="molecule type" value="Genomic_DNA"/>
</dbReference>
<evidence type="ECO:0000256" key="1">
    <source>
        <dbReference type="ARBA" id="ARBA00004651"/>
    </source>
</evidence>
<feature type="transmembrane region" description="Helical" evidence="6">
    <location>
        <begin position="135"/>
        <end position="154"/>
    </location>
</feature>
<organism evidence="9 10">
    <name type="scientific">Arachnia propionica</name>
    <dbReference type="NCBI Taxonomy" id="1750"/>
    <lineage>
        <taxon>Bacteria</taxon>
        <taxon>Bacillati</taxon>
        <taxon>Actinomycetota</taxon>
        <taxon>Actinomycetes</taxon>
        <taxon>Propionibacteriales</taxon>
        <taxon>Propionibacteriaceae</taxon>
        <taxon>Arachnia</taxon>
    </lineage>
</organism>